<keyword evidence="4" id="KW-1185">Reference proteome</keyword>
<dbReference type="AlphaFoldDB" id="A0A0H2KGJ7"/>
<gene>
    <name evidence="3" type="ORF">FB00_21080</name>
</gene>
<reference evidence="3 4" key="1">
    <citation type="submission" date="2014-05" db="EMBL/GenBank/DDBJ databases">
        <title>Cellulosimicrobium funkei U11 genome.</title>
        <authorList>
            <person name="Hu C."/>
            <person name="Gong Y."/>
            <person name="Wan W."/>
            <person name="Jiang M."/>
        </authorList>
    </citation>
    <scope>NUCLEOTIDE SEQUENCE [LARGE SCALE GENOMIC DNA]</scope>
    <source>
        <strain evidence="3 4">U11</strain>
    </source>
</reference>
<keyword evidence="2" id="KW-1133">Transmembrane helix</keyword>
<feature type="region of interest" description="Disordered" evidence="1">
    <location>
        <begin position="113"/>
        <end position="144"/>
    </location>
</feature>
<dbReference type="PATRIC" id="fig|264251.5.peg.4270"/>
<evidence type="ECO:0000256" key="2">
    <source>
        <dbReference type="SAM" id="Phobius"/>
    </source>
</evidence>
<proteinExistence type="predicted"/>
<feature type="transmembrane region" description="Helical" evidence="2">
    <location>
        <begin position="73"/>
        <end position="104"/>
    </location>
</feature>
<keyword evidence="2" id="KW-0472">Membrane</keyword>
<sequence>MSTTTYAPRLVTHRPGARAADRSDGRRLLASLVALAPSRASSGTVSGTFATTSPFAELAPDGRRPRRVVATMLATLAWVPVLALTLVAFAVVGVAAGLATAAVWCWRSVSPARTPQAGPGGADAPRGELEPTAASTAAAVGPRGRPLVRDRTLGYDA</sequence>
<protein>
    <recommendedName>
        <fullName evidence="5">DUF3040 domain-containing protein</fullName>
    </recommendedName>
</protein>
<accession>A0A0H2KGJ7</accession>
<dbReference type="RefSeq" id="WP_047234800.1">
    <property type="nucleotide sequence ID" value="NZ_JNBQ01000072.1"/>
</dbReference>
<dbReference type="STRING" id="264251.FB00_21080"/>
<name>A0A0H2KGJ7_9MICO</name>
<comment type="caution">
    <text evidence="3">The sequence shown here is derived from an EMBL/GenBank/DDBJ whole genome shotgun (WGS) entry which is preliminary data.</text>
</comment>
<evidence type="ECO:0000256" key="1">
    <source>
        <dbReference type="SAM" id="MobiDB-lite"/>
    </source>
</evidence>
<evidence type="ECO:0008006" key="5">
    <source>
        <dbReference type="Google" id="ProtNLM"/>
    </source>
</evidence>
<evidence type="ECO:0000313" key="3">
    <source>
        <dbReference type="EMBL" id="KLN32790.1"/>
    </source>
</evidence>
<evidence type="ECO:0000313" key="4">
    <source>
        <dbReference type="Proteomes" id="UP000035265"/>
    </source>
</evidence>
<dbReference type="EMBL" id="JNBQ01000072">
    <property type="protein sequence ID" value="KLN32790.1"/>
    <property type="molecule type" value="Genomic_DNA"/>
</dbReference>
<organism evidence="3 4">
    <name type="scientific">Cellulosimicrobium funkei</name>
    <dbReference type="NCBI Taxonomy" id="264251"/>
    <lineage>
        <taxon>Bacteria</taxon>
        <taxon>Bacillati</taxon>
        <taxon>Actinomycetota</taxon>
        <taxon>Actinomycetes</taxon>
        <taxon>Micrococcales</taxon>
        <taxon>Promicromonosporaceae</taxon>
        <taxon>Cellulosimicrobium</taxon>
    </lineage>
</organism>
<keyword evidence="2" id="KW-0812">Transmembrane</keyword>
<dbReference type="Proteomes" id="UP000035265">
    <property type="component" value="Unassembled WGS sequence"/>
</dbReference>